<evidence type="ECO:0000313" key="1">
    <source>
        <dbReference type="EMBL" id="PSL50604.1"/>
    </source>
</evidence>
<dbReference type="Proteomes" id="UP000242310">
    <property type="component" value="Unassembled WGS sequence"/>
</dbReference>
<dbReference type="AlphaFoldDB" id="A0A2P8HWQ1"/>
<organism evidence="1 2">
    <name type="scientific">Salsuginibacillus halophilus</name>
    <dbReference type="NCBI Taxonomy" id="517424"/>
    <lineage>
        <taxon>Bacteria</taxon>
        <taxon>Bacillati</taxon>
        <taxon>Bacillota</taxon>
        <taxon>Bacilli</taxon>
        <taxon>Bacillales</taxon>
        <taxon>Bacillaceae</taxon>
        <taxon>Salsuginibacillus</taxon>
    </lineage>
</organism>
<accession>A0A2P8HWQ1</accession>
<dbReference type="EMBL" id="PYAV01000003">
    <property type="protein sequence ID" value="PSL50604.1"/>
    <property type="molecule type" value="Genomic_DNA"/>
</dbReference>
<dbReference type="OrthoDB" id="2876964at2"/>
<gene>
    <name evidence="1" type="ORF">B0H94_103217</name>
</gene>
<dbReference type="RefSeq" id="WP_106587919.1">
    <property type="nucleotide sequence ID" value="NZ_PYAV01000003.1"/>
</dbReference>
<reference evidence="1 2" key="1">
    <citation type="submission" date="2018-03" db="EMBL/GenBank/DDBJ databases">
        <title>Genomic Encyclopedia of Type Strains, Phase III (KMG-III): the genomes of soil and plant-associated and newly described type strains.</title>
        <authorList>
            <person name="Whitman W."/>
        </authorList>
    </citation>
    <scope>NUCLEOTIDE SEQUENCE [LARGE SCALE GENOMIC DNA]</scope>
    <source>
        <strain evidence="1 2">CGMCC 1.07653</strain>
    </source>
</reference>
<name>A0A2P8HWQ1_9BACI</name>
<comment type="caution">
    <text evidence="1">The sequence shown here is derived from an EMBL/GenBank/DDBJ whole genome shotgun (WGS) entry which is preliminary data.</text>
</comment>
<sequence length="191" mass="22140">MIVYEPENEQLLTNACMNCQEPHYQRAYADMENIGCCSHSPTFGLPEIQYMVVNRGVDAVEQLLFMKKKIEIRAFEVKVHAEIDPRYEQDHKKNDDPEETLRYSTCNFFKSKSGCSLADEEKPLVCRTFICPWVEEQCGKEGQQLIQDAARNISGSYKYRENELRSALKTEGINLKTDVKSTLHHLFHLKN</sequence>
<protein>
    <submittedName>
        <fullName evidence="1">Uncharacterized protein</fullName>
    </submittedName>
</protein>
<evidence type="ECO:0000313" key="2">
    <source>
        <dbReference type="Proteomes" id="UP000242310"/>
    </source>
</evidence>
<proteinExistence type="predicted"/>
<keyword evidence="2" id="KW-1185">Reference proteome</keyword>